<comment type="similarity">
    <text evidence="7">Belongs to the RnpA family.</text>
</comment>
<dbReference type="GO" id="GO:0004526">
    <property type="term" value="F:ribonuclease P activity"/>
    <property type="evidence" value="ECO:0007669"/>
    <property type="project" value="UniProtKB-UniRule"/>
</dbReference>
<dbReference type="PROSITE" id="PS00648">
    <property type="entry name" value="RIBONUCLEASE_P"/>
    <property type="match status" value="1"/>
</dbReference>
<evidence type="ECO:0000256" key="5">
    <source>
        <dbReference type="ARBA" id="ARBA00022801"/>
    </source>
</evidence>
<keyword evidence="5 7" id="KW-0378">Hydrolase</keyword>
<dbReference type="GO" id="GO:0001682">
    <property type="term" value="P:tRNA 5'-leader removal"/>
    <property type="evidence" value="ECO:0007669"/>
    <property type="project" value="UniProtKB-UniRule"/>
</dbReference>
<dbReference type="SUPFAM" id="SSF54211">
    <property type="entry name" value="Ribosomal protein S5 domain 2-like"/>
    <property type="match status" value="1"/>
</dbReference>
<protein>
    <recommendedName>
        <fullName evidence="7 8">Ribonuclease P protein component</fullName>
        <shortName evidence="7">RNase P protein</shortName>
        <shortName evidence="7">RNaseP protein</shortName>
        <ecNumber evidence="7 8">3.1.26.5</ecNumber>
    </recommendedName>
    <alternativeName>
        <fullName evidence="7">Protein C5</fullName>
    </alternativeName>
</protein>
<evidence type="ECO:0000256" key="6">
    <source>
        <dbReference type="ARBA" id="ARBA00022884"/>
    </source>
</evidence>
<comment type="subunit">
    <text evidence="7">Consists of a catalytic RNA component (M1 or rnpB) and a protein subunit.</text>
</comment>
<dbReference type="InterPro" id="IPR020568">
    <property type="entry name" value="Ribosomal_Su5_D2-typ_SF"/>
</dbReference>
<keyword evidence="4 7" id="KW-0255">Endonuclease</keyword>
<name>A0A942I255_9HYPH</name>
<dbReference type="GO" id="GO:0042781">
    <property type="term" value="F:3'-tRNA processing endoribonuclease activity"/>
    <property type="evidence" value="ECO:0007669"/>
    <property type="project" value="TreeGrafter"/>
</dbReference>
<evidence type="ECO:0000256" key="7">
    <source>
        <dbReference type="HAMAP-Rule" id="MF_00227"/>
    </source>
</evidence>
<dbReference type="HAMAP" id="MF_00227">
    <property type="entry name" value="RNase_P"/>
    <property type="match status" value="1"/>
</dbReference>
<organism evidence="9 10">
    <name type="scientific">Pseudaminobacter soli</name>
    <name type="common">ex Zhang et al. 2022</name>
    <dbReference type="NCBI Taxonomy" id="2831468"/>
    <lineage>
        <taxon>Bacteria</taxon>
        <taxon>Pseudomonadati</taxon>
        <taxon>Pseudomonadota</taxon>
        <taxon>Alphaproteobacteria</taxon>
        <taxon>Hyphomicrobiales</taxon>
        <taxon>Phyllobacteriaceae</taxon>
        <taxon>Pseudaminobacter</taxon>
    </lineage>
</organism>
<dbReference type="Proteomes" id="UP000680348">
    <property type="component" value="Unassembled WGS sequence"/>
</dbReference>
<dbReference type="Pfam" id="PF00825">
    <property type="entry name" value="Ribonuclease_P"/>
    <property type="match status" value="1"/>
</dbReference>
<comment type="function">
    <text evidence="1 7">RNaseP catalyzes the removal of the 5'-leader sequence from pre-tRNA to produce the mature 5'-terminus. It can also cleave other RNA substrates such as 4.5S RNA. The protein component plays an auxiliary but essential role in vivo by binding to the 5'-leader sequence and broadening the substrate specificity of the ribozyme.</text>
</comment>
<dbReference type="EC" id="3.1.26.5" evidence="7 8"/>
<gene>
    <name evidence="7" type="primary">rnpA</name>
    <name evidence="9" type="ORF">KEU06_04245</name>
</gene>
<dbReference type="PANTHER" id="PTHR33992:SF1">
    <property type="entry name" value="RIBONUCLEASE P PROTEIN COMPONENT"/>
    <property type="match status" value="1"/>
</dbReference>
<reference evidence="9" key="1">
    <citation type="submission" date="2021-04" db="EMBL/GenBank/DDBJ databases">
        <title>Pseudaminobacter soli sp. nov., isolated from paddy soil contaminated by heavy metals.</title>
        <authorList>
            <person name="Zhang K."/>
        </authorList>
    </citation>
    <scope>NUCLEOTIDE SEQUENCE</scope>
    <source>
        <strain evidence="9">19-2017</strain>
    </source>
</reference>
<dbReference type="GO" id="GO:0030677">
    <property type="term" value="C:ribonuclease P complex"/>
    <property type="evidence" value="ECO:0007669"/>
    <property type="project" value="TreeGrafter"/>
</dbReference>
<dbReference type="EMBL" id="JAGWCR010000002">
    <property type="protein sequence ID" value="MBS3647839.1"/>
    <property type="molecule type" value="Genomic_DNA"/>
</dbReference>
<dbReference type="InterPro" id="IPR020539">
    <property type="entry name" value="RNase_P_CS"/>
</dbReference>
<sequence length="159" mass="17603">MVFAHAWPPRVAAVSSPRVAIVAASVCPPKRTPALRVAGASRSTAPARLLKREDYLAVRRGEKRRGRLFLVEVLDRGDRAPPRVGYTVTRKVGNAVVRNRVRRRLKEAVRVHAATDMAAGHDYVIVGREDVLTAPFAQLAEELGRRIRVKRRDPGSDAK</sequence>
<evidence type="ECO:0000256" key="3">
    <source>
        <dbReference type="ARBA" id="ARBA00022722"/>
    </source>
</evidence>
<comment type="caution">
    <text evidence="9">The sequence shown here is derived from an EMBL/GenBank/DDBJ whole genome shotgun (WGS) entry which is preliminary data.</text>
</comment>
<proteinExistence type="inferred from homology"/>
<dbReference type="InterPro" id="IPR000100">
    <property type="entry name" value="RNase_P"/>
</dbReference>
<dbReference type="PANTHER" id="PTHR33992">
    <property type="entry name" value="RIBONUCLEASE P PROTEIN COMPONENT"/>
    <property type="match status" value="1"/>
</dbReference>
<accession>A0A942I255</accession>
<dbReference type="InterPro" id="IPR014721">
    <property type="entry name" value="Ribsml_uS5_D2-typ_fold_subgr"/>
</dbReference>
<dbReference type="NCBIfam" id="TIGR00188">
    <property type="entry name" value="rnpA"/>
    <property type="match status" value="1"/>
</dbReference>
<evidence type="ECO:0000256" key="8">
    <source>
        <dbReference type="NCBIfam" id="TIGR00188"/>
    </source>
</evidence>
<evidence type="ECO:0000313" key="9">
    <source>
        <dbReference type="EMBL" id="MBS3647839.1"/>
    </source>
</evidence>
<keyword evidence="2 7" id="KW-0819">tRNA processing</keyword>
<dbReference type="AlphaFoldDB" id="A0A942I255"/>
<dbReference type="Gene3D" id="3.30.230.10">
    <property type="match status" value="1"/>
</dbReference>
<dbReference type="GO" id="GO:0000049">
    <property type="term" value="F:tRNA binding"/>
    <property type="evidence" value="ECO:0007669"/>
    <property type="project" value="UniProtKB-UniRule"/>
</dbReference>
<keyword evidence="3 7" id="KW-0540">Nuclease</keyword>
<keyword evidence="10" id="KW-1185">Reference proteome</keyword>
<keyword evidence="6 7" id="KW-0694">RNA-binding</keyword>
<evidence type="ECO:0000256" key="1">
    <source>
        <dbReference type="ARBA" id="ARBA00002663"/>
    </source>
</evidence>
<evidence type="ECO:0000256" key="2">
    <source>
        <dbReference type="ARBA" id="ARBA00022694"/>
    </source>
</evidence>
<evidence type="ECO:0000313" key="10">
    <source>
        <dbReference type="Proteomes" id="UP000680348"/>
    </source>
</evidence>
<evidence type="ECO:0000256" key="4">
    <source>
        <dbReference type="ARBA" id="ARBA00022759"/>
    </source>
</evidence>
<comment type="catalytic activity">
    <reaction evidence="7">
        <text>Endonucleolytic cleavage of RNA, removing 5'-extranucleotides from tRNA precursor.</text>
        <dbReference type="EC" id="3.1.26.5"/>
    </reaction>
</comment>